<feature type="region of interest" description="Disordered" evidence="2">
    <location>
        <begin position="150"/>
        <end position="198"/>
    </location>
</feature>
<feature type="coiled-coil region" evidence="1">
    <location>
        <begin position="1162"/>
        <end position="1213"/>
    </location>
</feature>
<feature type="region of interest" description="Disordered" evidence="2">
    <location>
        <begin position="514"/>
        <end position="580"/>
    </location>
</feature>
<keyword evidence="4" id="KW-1185">Reference proteome</keyword>
<gene>
    <name evidence="3" type="ORF">Vafri_18104</name>
</gene>
<feature type="region of interest" description="Disordered" evidence="2">
    <location>
        <begin position="1472"/>
        <end position="1497"/>
    </location>
</feature>
<reference evidence="3" key="1">
    <citation type="journal article" date="2021" name="Proc. Natl. Acad. Sci. U.S.A.">
        <title>Three genomes in the algal genus Volvox reveal the fate of a haploid sex-determining region after a transition to homothallism.</title>
        <authorList>
            <person name="Yamamoto K."/>
            <person name="Hamaji T."/>
            <person name="Kawai-Toyooka H."/>
            <person name="Matsuzaki R."/>
            <person name="Takahashi F."/>
            <person name="Nishimura Y."/>
            <person name="Kawachi M."/>
            <person name="Noguchi H."/>
            <person name="Minakuchi Y."/>
            <person name="Umen J.G."/>
            <person name="Toyoda A."/>
            <person name="Nozaki H."/>
        </authorList>
    </citation>
    <scope>NUCLEOTIDE SEQUENCE</scope>
    <source>
        <strain evidence="3">NIES-3780</strain>
    </source>
</reference>
<organism evidence="3 4">
    <name type="scientific">Volvox africanus</name>
    <dbReference type="NCBI Taxonomy" id="51714"/>
    <lineage>
        <taxon>Eukaryota</taxon>
        <taxon>Viridiplantae</taxon>
        <taxon>Chlorophyta</taxon>
        <taxon>core chlorophytes</taxon>
        <taxon>Chlorophyceae</taxon>
        <taxon>CS clade</taxon>
        <taxon>Chlamydomonadales</taxon>
        <taxon>Volvocaceae</taxon>
        <taxon>Volvox</taxon>
    </lineage>
</organism>
<feature type="region of interest" description="Disordered" evidence="2">
    <location>
        <begin position="1"/>
        <end position="78"/>
    </location>
</feature>
<feature type="region of interest" description="Disordered" evidence="2">
    <location>
        <begin position="798"/>
        <end position="820"/>
    </location>
</feature>
<feature type="region of interest" description="Disordered" evidence="2">
    <location>
        <begin position="1414"/>
        <end position="1433"/>
    </location>
</feature>
<evidence type="ECO:0000313" key="4">
    <source>
        <dbReference type="Proteomes" id="UP000747399"/>
    </source>
</evidence>
<keyword evidence="1" id="KW-0175">Coiled coil</keyword>
<feature type="region of interest" description="Disordered" evidence="2">
    <location>
        <begin position="1087"/>
        <end position="1115"/>
    </location>
</feature>
<feature type="compositionally biased region" description="Polar residues" evidence="2">
    <location>
        <begin position="1474"/>
        <end position="1485"/>
    </location>
</feature>
<feature type="compositionally biased region" description="Basic and acidic residues" evidence="2">
    <location>
        <begin position="1488"/>
        <end position="1497"/>
    </location>
</feature>
<dbReference type="Proteomes" id="UP000747399">
    <property type="component" value="Unassembled WGS sequence"/>
</dbReference>
<feature type="compositionally biased region" description="Acidic residues" evidence="2">
    <location>
        <begin position="1092"/>
        <end position="1106"/>
    </location>
</feature>
<dbReference type="EMBL" id="BNCO01000063">
    <property type="protein sequence ID" value="GIL64146.1"/>
    <property type="molecule type" value="Genomic_DNA"/>
</dbReference>
<feature type="compositionally biased region" description="Pro residues" evidence="2">
    <location>
        <begin position="19"/>
        <end position="30"/>
    </location>
</feature>
<name>A0A8J4BLE1_9CHLO</name>
<feature type="region of interest" description="Disordered" evidence="2">
    <location>
        <begin position="1031"/>
        <end position="1060"/>
    </location>
</feature>
<feature type="compositionally biased region" description="Pro residues" evidence="2">
    <location>
        <begin position="183"/>
        <end position="193"/>
    </location>
</feature>
<feature type="compositionally biased region" description="Polar residues" evidence="2">
    <location>
        <begin position="34"/>
        <end position="44"/>
    </location>
</feature>
<comment type="caution">
    <text evidence="3">The sequence shown here is derived from an EMBL/GenBank/DDBJ whole genome shotgun (WGS) entry which is preliminary data.</text>
</comment>
<accession>A0A8J4BLE1</accession>
<feature type="compositionally biased region" description="Polar residues" evidence="2">
    <location>
        <begin position="235"/>
        <end position="265"/>
    </location>
</feature>
<evidence type="ECO:0000313" key="3">
    <source>
        <dbReference type="EMBL" id="GIL64146.1"/>
    </source>
</evidence>
<evidence type="ECO:0000256" key="2">
    <source>
        <dbReference type="SAM" id="MobiDB-lite"/>
    </source>
</evidence>
<protein>
    <submittedName>
        <fullName evidence="3">Uncharacterized protein</fullName>
    </submittedName>
</protein>
<sequence length="1497" mass="151782">MRREKSQGILPIVPDARRTPPPLPGHPQPIPGRSNPSSDGTQGNPLPVTAADGFPATALPAVDGGLSRSPSRRSPQLPGQHLLGVLMARQVASKQIMSTSDSGSGASSGRFYHASAAGGNGVGTSPGSAPVDIPPANSALLLEAAGGNAAAATGAPTPPPRAAVTAEAPNAPCSGLPREERTPPPTPPAPPAVTPLGITPHAIAAGSRGCRRSLPNMVMGVVAPNIRPVGARRSLSPNPKDQPRLTRTSTSRGARTLSPGTSTASPHALASSVLLDVPSSPGGQMQPRPPLQVHTPCSPFLEDPGASSPSFHTGSLLSPRVMRIQLVPAAPLHPLTAAVKGPSSRQSAEADDLPERMSCPEVFSAVMPSEAAAANDTSASAVEVPPLADRSGFGSGDNKQMSMLADLAAAVGELQRRVAEMSPRLPHDTTGVSDTGSGYSWCTSTRSSAPGNVNGDSSCLSIGPWAPPVRGGVSSSGASVAMTADRTTDERLSVLELQMKHVAAAIRDVAASTSTLSPPALPGSAKNIATGAIGSGGSNNWTGTREAGGVPAEKLPPPPPTCSGSGESGEPYMHSLQAPEGTSAPFATAMGLALGFMAAAATMWQKTLDGDGIGPSPASSASLRRPRKRMLPPGLAPCEKAPEAPATVGLVPLGARPPAVEAPQASSFAHSPITGGPAAAEVEAVEQLRAVAQHVQFLEGRLQELGRAVTVQTDRAMAATATATAAAADDDEQRLRQLQLRAAVEEALAVAIQNATPGWAQPQQQLEVRMQACEERVEQLQQRWPLIQVYDKATQANDTAAAPDASGAEDALSGAANTGSDAGARISSAAAVVAAAESTTMTTMTAMPTTTTTTTEKEELRDALMPGLSVDEALMSLLAPVEVTQDPIGLKTLPSAPQVDAVAAAGAAAAVTAAAATGSYVAGNGSNGTAATLHPMASFPIEPSLRELQQLLQELVQKVQNIAMEVTSARAQSSSCAGEIQMILEQVCAVQATAAAANANARKASTAALAAERAAAAALDVVDAAATIPRVPGNGLRRRSRSTSGDDAASSGGGVGGLQSPMRSEVWLVSPRYTAAPVATAVRLRKHGSEVQVEEGNEDVKDEENPESSTADAAPAMSLPTRRLAARDVGFHIQPDGTDVAIGGAASGASLYGISASRPCLLEAALARLSEMEAEQKELRSKVAKALVLRVTRDELKESVAQLDLRIRSAIEEMGAAVGGGSGRAAYGIASIGLRSSMSARARLSSDGCGTAGCGTVSGGGYGDDGSGADGGNGGDEGAAAVVAADGSRVAAGRHATGRGPLVGAVAPGRRVAAWAHQGRQVAAATSSNVADSVRSPIGGGGAASSTGLSAELSATLTQLQRSVGLIEQRLEVVEAGVAQCDAAQVALSANLQQVQQQQFQAQLQLQLLQPPQDRAFTAPPQPYSRNGSVARRYGNAGSSAALGSDEQLISIAHRIELNDEAQAELGRQVRSLVEQSSAATTGQGQARGRDLVRNGA</sequence>
<feature type="coiled-coil region" evidence="1">
    <location>
        <begin position="945"/>
        <end position="972"/>
    </location>
</feature>
<feature type="compositionally biased region" description="Low complexity" evidence="2">
    <location>
        <begin position="64"/>
        <end position="78"/>
    </location>
</feature>
<feature type="region of interest" description="Disordered" evidence="2">
    <location>
        <begin position="336"/>
        <end position="355"/>
    </location>
</feature>
<feature type="compositionally biased region" description="Low complexity" evidence="2">
    <location>
        <begin position="798"/>
        <end position="811"/>
    </location>
</feature>
<proteinExistence type="predicted"/>
<feature type="region of interest" description="Disordered" evidence="2">
    <location>
        <begin position="229"/>
        <end position="314"/>
    </location>
</feature>
<evidence type="ECO:0000256" key="1">
    <source>
        <dbReference type="SAM" id="Coils"/>
    </source>
</evidence>